<dbReference type="Pfam" id="PF20151">
    <property type="entry name" value="DUF6533"/>
    <property type="match status" value="1"/>
</dbReference>
<keyword evidence="4" id="KW-1185">Reference proteome</keyword>
<evidence type="ECO:0000256" key="1">
    <source>
        <dbReference type="SAM" id="Phobius"/>
    </source>
</evidence>
<dbReference type="AlphaFoldDB" id="A0A167HDH9"/>
<dbReference type="EMBL" id="KV417322">
    <property type="protein sequence ID" value="KZO91510.1"/>
    <property type="molecule type" value="Genomic_DNA"/>
</dbReference>
<dbReference type="InterPro" id="IPR045340">
    <property type="entry name" value="DUF6533"/>
</dbReference>
<feature type="domain" description="DUF6533" evidence="2">
    <location>
        <begin position="22"/>
        <end position="63"/>
    </location>
</feature>
<evidence type="ECO:0000313" key="4">
    <source>
        <dbReference type="Proteomes" id="UP000076738"/>
    </source>
</evidence>
<keyword evidence="1" id="KW-0472">Membrane</keyword>
<feature type="transmembrane region" description="Helical" evidence="1">
    <location>
        <begin position="180"/>
        <end position="200"/>
    </location>
</feature>
<protein>
    <recommendedName>
        <fullName evidence="2">DUF6533 domain-containing protein</fullName>
    </recommendedName>
</protein>
<feature type="transmembrane region" description="Helical" evidence="1">
    <location>
        <begin position="131"/>
        <end position="159"/>
    </location>
</feature>
<evidence type="ECO:0000259" key="2">
    <source>
        <dbReference type="Pfam" id="PF20151"/>
    </source>
</evidence>
<gene>
    <name evidence="3" type="ORF">CALVIDRAFT_568198</name>
</gene>
<reference evidence="3 4" key="1">
    <citation type="journal article" date="2016" name="Mol. Biol. Evol.">
        <title>Comparative Genomics of Early-Diverging Mushroom-Forming Fungi Provides Insights into the Origins of Lignocellulose Decay Capabilities.</title>
        <authorList>
            <person name="Nagy L.G."/>
            <person name="Riley R."/>
            <person name="Tritt A."/>
            <person name="Adam C."/>
            <person name="Daum C."/>
            <person name="Floudas D."/>
            <person name="Sun H."/>
            <person name="Yadav J.S."/>
            <person name="Pangilinan J."/>
            <person name="Larsson K.H."/>
            <person name="Matsuura K."/>
            <person name="Barry K."/>
            <person name="Labutti K."/>
            <person name="Kuo R."/>
            <person name="Ohm R.A."/>
            <person name="Bhattacharya S.S."/>
            <person name="Shirouzu T."/>
            <person name="Yoshinaga Y."/>
            <person name="Martin F.M."/>
            <person name="Grigoriev I.V."/>
            <person name="Hibbett D.S."/>
        </authorList>
    </citation>
    <scope>NUCLEOTIDE SEQUENCE [LARGE SCALE GENOMIC DNA]</scope>
    <source>
        <strain evidence="3 4">TUFC12733</strain>
    </source>
</reference>
<sequence>MSAATEIPIVYDNVPTILSRYASTALFLYDTLITLGDEIEYVWKAKWSTPKGLYLVVRYFGLATAIFSCGMCLALKVGYGVTYTIELALLCYYVSHHAPNRQTGGEDYGGNLGCVITSLTNNDKGPSVADIILAGSIAPVVIFNVILLFLVFYNILPAYRRNVGGEYTPLYTAILRDGGMYFVLVTASAIAVALTPLVWYNRPDRNNLDVP</sequence>
<keyword evidence="1" id="KW-0812">Transmembrane</keyword>
<name>A0A167HDH9_CALVF</name>
<feature type="transmembrane region" description="Helical" evidence="1">
    <location>
        <begin position="56"/>
        <end position="79"/>
    </location>
</feature>
<dbReference type="OrthoDB" id="2638860at2759"/>
<organism evidence="3 4">
    <name type="scientific">Calocera viscosa (strain TUFC12733)</name>
    <dbReference type="NCBI Taxonomy" id="1330018"/>
    <lineage>
        <taxon>Eukaryota</taxon>
        <taxon>Fungi</taxon>
        <taxon>Dikarya</taxon>
        <taxon>Basidiomycota</taxon>
        <taxon>Agaricomycotina</taxon>
        <taxon>Dacrymycetes</taxon>
        <taxon>Dacrymycetales</taxon>
        <taxon>Dacrymycetaceae</taxon>
        <taxon>Calocera</taxon>
    </lineage>
</organism>
<keyword evidence="1" id="KW-1133">Transmembrane helix</keyword>
<accession>A0A167HDH9</accession>
<proteinExistence type="predicted"/>
<evidence type="ECO:0000313" key="3">
    <source>
        <dbReference type="EMBL" id="KZO91510.1"/>
    </source>
</evidence>
<dbReference type="Proteomes" id="UP000076738">
    <property type="component" value="Unassembled WGS sequence"/>
</dbReference>